<dbReference type="GO" id="GO:0008233">
    <property type="term" value="F:peptidase activity"/>
    <property type="evidence" value="ECO:0007669"/>
    <property type="project" value="UniProtKB-KW"/>
</dbReference>
<dbReference type="CDD" id="cd09272">
    <property type="entry name" value="RNase_HI_RT_Ty1"/>
    <property type="match status" value="1"/>
</dbReference>
<dbReference type="GO" id="GO:0015074">
    <property type="term" value="P:DNA integration"/>
    <property type="evidence" value="ECO:0007669"/>
    <property type="project" value="InterPro"/>
</dbReference>
<dbReference type="Pfam" id="PF00665">
    <property type="entry name" value="rve"/>
    <property type="match status" value="1"/>
</dbReference>
<evidence type="ECO:0000259" key="3">
    <source>
        <dbReference type="PROSITE" id="PS50994"/>
    </source>
</evidence>
<dbReference type="InterPro" id="IPR029472">
    <property type="entry name" value="Copia-like_N"/>
</dbReference>
<dbReference type="PROSITE" id="PS50994">
    <property type="entry name" value="INTEGRASE"/>
    <property type="match status" value="1"/>
</dbReference>
<gene>
    <name evidence="4" type="primary">Ty_1Pol8</name>
</gene>
<name>B6REM1_9BRAS</name>
<feature type="domain" description="Integrase catalytic" evidence="3">
    <location>
        <begin position="522"/>
        <end position="692"/>
    </location>
</feature>
<dbReference type="InterPro" id="IPR001584">
    <property type="entry name" value="Integrase_cat-core"/>
</dbReference>
<dbReference type="PANTHER" id="PTHR42648:SF31">
    <property type="entry name" value="RNA-DIRECTED DNA POLYMERASE"/>
    <property type="match status" value="1"/>
</dbReference>
<dbReference type="EMBL" id="EU180848">
    <property type="protein sequence ID" value="ABW74573.1"/>
    <property type="molecule type" value="Genomic_DNA"/>
</dbReference>
<dbReference type="GO" id="GO:0003676">
    <property type="term" value="F:nucleic acid binding"/>
    <property type="evidence" value="ECO:0007669"/>
    <property type="project" value="InterPro"/>
</dbReference>
<dbReference type="GO" id="GO:0006508">
    <property type="term" value="P:proteolysis"/>
    <property type="evidence" value="ECO:0007669"/>
    <property type="project" value="UniProtKB-KW"/>
</dbReference>
<keyword evidence="1" id="KW-0645">Protease</keyword>
<dbReference type="InterPro" id="IPR036397">
    <property type="entry name" value="RNaseH_sf"/>
</dbReference>
<accession>B6REM1</accession>
<feature type="region of interest" description="Disordered" evidence="2">
    <location>
        <begin position="1"/>
        <end position="26"/>
    </location>
</feature>
<evidence type="ECO:0000256" key="1">
    <source>
        <dbReference type="ARBA" id="ARBA00022670"/>
    </source>
</evidence>
<dbReference type="InterPro" id="IPR025724">
    <property type="entry name" value="GAG-pre-integrase_dom"/>
</dbReference>
<dbReference type="SUPFAM" id="SSF53098">
    <property type="entry name" value="Ribonuclease H-like"/>
    <property type="match status" value="1"/>
</dbReference>
<dbReference type="InterPro" id="IPR012337">
    <property type="entry name" value="RNaseH-like_sf"/>
</dbReference>
<dbReference type="PANTHER" id="PTHR42648">
    <property type="entry name" value="TRANSPOSASE, PUTATIVE-RELATED"/>
    <property type="match status" value="1"/>
</dbReference>
<keyword evidence="1" id="KW-0378">Hydrolase</keyword>
<dbReference type="Gene3D" id="3.30.420.10">
    <property type="entry name" value="Ribonuclease H-like superfamily/Ribonuclease H"/>
    <property type="match status" value="1"/>
</dbReference>
<evidence type="ECO:0000313" key="4">
    <source>
        <dbReference type="EMBL" id="ABW74573.1"/>
    </source>
</evidence>
<dbReference type="InterPro" id="IPR054722">
    <property type="entry name" value="PolX-like_BBD"/>
</dbReference>
<dbReference type="InterPro" id="IPR039537">
    <property type="entry name" value="Retrotran_Ty1/copia-like"/>
</dbReference>
<evidence type="ECO:0000256" key="2">
    <source>
        <dbReference type="SAM" id="MobiDB-lite"/>
    </source>
</evidence>
<feature type="compositionally biased region" description="Low complexity" evidence="2">
    <location>
        <begin position="14"/>
        <end position="26"/>
    </location>
</feature>
<organism evidence="4">
    <name type="scientific">Boechera divaricarpa</name>
    <dbReference type="NCBI Taxonomy" id="115915"/>
    <lineage>
        <taxon>Eukaryota</taxon>
        <taxon>Viridiplantae</taxon>
        <taxon>Streptophyta</taxon>
        <taxon>Embryophyta</taxon>
        <taxon>Tracheophyta</taxon>
        <taxon>Spermatophyta</taxon>
        <taxon>Magnoliopsida</taxon>
        <taxon>eudicotyledons</taxon>
        <taxon>Gunneridae</taxon>
        <taxon>Pentapetalae</taxon>
        <taxon>rosids</taxon>
        <taxon>malvids</taxon>
        <taxon>Brassicales</taxon>
        <taxon>Brassicaceae</taxon>
        <taxon>Boechereae</taxon>
        <taxon>Boechera</taxon>
    </lineage>
</organism>
<dbReference type="AlphaFoldDB" id="B6REM1"/>
<dbReference type="Pfam" id="PF22936">
    <property type="entry name" value="Pol_BBD"/>
    <property type="match status" value="1"/>
</dbReference>
<sequence length="937" mass="106389">MGVTMKKIPRRSTRASASTSSAAVASPKTQIPVSQAQLAPVVTLEALDQSLFYMHSADHPGLQIISIRLDGINYDDWNAAMRISLDAKNKIGFIDGTLPRPLESDMNFRVWSRCNSTVKSWLLNSVSPHIYRSILRLIDAADIWRDLSSRFHMSNLPRIFNLAKEIQDLRQGSMSLLDYYTTLKTLWDNLESSEEPGEPCTCGRATQLQLKAERAKIVKFLASLNESYDIIRRQIIMMKVLPSLTEVYNILDQNDSQRGFSNNTPPTSFQVSKSEDPEDQAAICYVTSGANKGRPIYSFCNRVGHIAERCYRKHGFPPVFTLNGKVPEKFQKAKPVVAQVAPSPHTLSSQTWVIDSGATHHVSHDISLFMNLDTNIKSTVNMPTGNTIKISGVENIQLNKYILLRNVLFIPEFRLNLISVSSLNDDLGSRVIFDPASCEIQDRIKGLMIEKGRRVANLYVLDTEEKIQVNVVVDVVMWHKRFGHPSYSRLDVISKVLGTTKHKNKKSAYCHIYHLAKQIKLFYVSPNNMCKIIFELLHIDVWGPFSVDTIEGFKYFLIIVDDCSRATWVYLLKTKNEVLIVFPVFIQKVENQYGVKVKALRSDNAPELRFTKFYQEKGITSYLSCPETPEQNSVVERKHQHLFNVARALMFQSQILLIYWGDCIFTAVFLINRTPTQLLGNKTPYEILTAGYKGYKLLDLESNIILVSRNVVFYEDIFRLAKKIITEESSEDFTPITSELSAQKSKEWCEAVDAEIRAMESTDTWEIAFLPAAKKAVGCKWVFTMKFNTDGSLEWYKARLVAKASTQWSLTQLDVSNAFLIGELEEDIYMKLPEEYASRKGDALPSNDVSQAMVPVFFSDSTTLIHIATNPVFHERTKHIEVDCHTVREKLDKGLLKMLHVGTANQVADILIKPLFPSQFDYLKSKMSILNIFCCSS</sequence>
<reference evidence="4" key="1">
    <citation type="submission" date="2007-09" db="EMBL/GenBank/DDBJ databases">
        <title>Evolution of a short chain dehydrogenase (tropinone-reductase-like) gene family in the Brassicaceae.</title>
        <authorList>
            <person name="Schmid K.J."/>
            <person name="Navarro-Quezada A."/>
        </authorList>
    </citation>
    <scope>NUCLEOTIDE SEQUENCE</scope>
</reference>
<proteinExistence type="predicted"/>
<dbReference type="Pfam" id="PF13976">
    <property type="entry name" value="gag_pre-integrs"/>
    <property type="match status" value="1"/>
</dbReference>
<dbReference type="Pfam" id="PF14244">
    <property type="entry name" value="Retrotran_gag_3"/>
    <property type="match status" value="1"/>
</dbReference>
<dbReference type="InterPro" id="IPR005162">
    <property type="entry name" value="Retrotrans_gag_dom"/>
</dbReference>
<dbReference type="Pfam" id="PF03732">
    <property type="entry name" value="Retrotrans_gag"/>
    <property type="match status" value="1"/>
</dbReference>
<protein>
    <submittedName>
        <fullName evidence="4">Putative pol polyprotein</fullName>
    </submittedName>
</protein>